<dbReference type="AlphaFoldDB" id="A0A9Q0LI35"/>
<gene>
    <name evidence="3" type="ORF">M0811_09757</name>
</gene>
<evidence type="ECO:0000313" key="4">
    <source>
        <dbReference type="Proteomes" id="UP001149090"/>
    </source>
</evidence>
<keyword evidence="4" id="KW-1185">Reference proteome</keyword>
<dbReference type="OrthoDB" id="25620at2759"/>
<evidence type="ECO:0000259" key="2">
    <source>
        <dbReference type="Pfam" id="PF07707"/>
    </source>
</evidence>
<reference evidence="3" key="1">
    <citation type="submission" date="2022-10" db="EMBL/GenBank/DDBJ databases">
        <title>Novel sulphate-reducing endosymbionts in the free-living metamonad Anaeramoeba.</title>
        <authorList>
            <person name="Jerlstrom-Hultqvist J."/>
            <person name="Cepicka I."/>
            <person name="Gallot-Lavallee L."/>
            <person name="Salas-Leiva D."/>
            <person name="Curtis B.A."/>
            <person name="Zahonova K."/>
            <person name="Pipaliya S."/>
            <person name="Dacks J."/>
            <person name="Roger A.J."/>
        </authorList>
    </citation>
    <scope>NUCLEOTIDE SEQUENCE</scope>
    <source>
        <strain evidence="3">BMAN</strain>
    </source>
</reference>
<dbReference type="Proteomes" id="UP001149090">
    <property type="component" value="Unassembled WGS sequence"/>
</dbReference>
<dbReference type="GO" id="GO:0005829">
    <property type="term" value="C:cytosol"/>
    <property type="evidence" value="ECO:0007669"/>
    <property type="project" value="TreeGrafter"/>
</dbReference>
<evidence type="ECO:0000256" key="1">
    <source>
        <dbReference type="SAM" id="MobiDB-lite"/>
    </source>
</evidence>
<feature type="domain" description="BACK" evidence="2">
    <location>
        <begin position="177"/>
        <end position="246"/>
    </location>
</feature>
<organism evidence="3 4">
    <name type="scientific">Anaeramoeba ignava</name>
    <name type="common">Anaerobic marine amoeba</name>
    <dbReference type="NCBI Taxonomy" id="1746090"/>
    <lineage>
        <taxon>Eukaryota</taxon>
        <taxon>Metamonada</taxon>
        <taxon>Anaeramoebidae</taxon>
        <taxon>Anaeramoeba</taxon>
    </lineage>
</organism>
<comment type="caution">
    <text evidence="3">The sequence shown here is derived from an EMBL/GenBank/DDBJ whole genome shotgun (WGS) entry which is preliminary data.</text>
</comment>
<dbReference type="Gene3D" id="1.25.40.420">
    <property type="match status" value="1"/>
</dbReference>
<dbReference type="PANTHER" id="PTHR45774:SF3">
    <property type="entry name" value="BTB (POZ) DOMAIN-CONTAINING 2B-RELATED"/>
    <property type="match status" value="1"/>
</dbReference>
<dbReference type="InterPro" id="IPR011333">
    <property type="entry name" value="SKP1/BTB/POZ_sf"/>
</dbReference>
<sequence>MIRIRHKQKTSPPKKFKTKKTEFIQKLKSSIYIEGLGQDLIIKCKKEGSEKIGKIYCYSSFLDFRSKGLSNYIKTHEKETEEQNYCVLKGAIEFIYTNELELPIQCESAESFKMFNLTCELCDISRKWGIYDLEKQCEIFIQMELIKIEFESFSKTEYYTIIKNLGLRQFESIMNLNNEVFTNQALYLIDKNFSVLLLNNNLRVISVEILQIFLRRDTLNIKNEITLFEAVCSYTLNKSRSSKNTQEVKSSQEFNDFFKTHFLKMIRFGLMKSREFSEIPKKYNLFTKNERSDLSDYIAAVRDNKLDIQENIRKKYEEQNDWFKNKRKFLDPNGYMEAKGSIMIRNGKIRLLNLPIKGTNANKFEFYLRNWIGDDVFNKLKFQFLSTIDDKITTKKFHRFCDNKAPILIIIEAQGNIFGGFSSIGWTTKKQEKDEEDETKSKLQSDEETKELEMEKKKKKKKKKEKDFWEIPQIYQPSFNIEYIEDKKAFLFILKSNEVTEPYRMDVIPDKTKCALVNRIEYGPAFGDGWDLCVGPGLKIGFSNVSFTYELPKNISFLYTQGRSLFTKYKPPFVVERFEVYF</sequence>
<name>A0A9Q0LI35_ANAIG</name>
<protein>
    <submittedName>
        <fullName evidence="3">Btb/poz domain-containing</fullName>
    </submittedName>
</protein>
<dbReference type="EMBL" id="JAPDFW010000084">
    <property type="protein sequence ID" value="KAJ5071858.1"/>
    <property type="molecule type" value="Genomic_DNA"/>
</dbReference>
<feature type="region of interest" description="Disordered" evidence="1">
    <location>
        <begin position="429"/>
        <end position="456"/>
    </location>
</feature>
<dbReference type="Gene3D" id="3.30.710.10">
    <property type="entry name" value="Potassium Channel Kv1.1, Chain A"/>
    <property type="match status" value="1"/>
</dbReference>
<evidence type="ECO:0000313" key="3">
    <source>
        <dbReference type="EMBL" id="KAJ5071858.1"/>
    </source>
</evidence>
<proteinExistence type="predicted"/>
<accession>A0A9Q0LI35</accession>
<dbReference type="Pfam" id="PF07707">
    <property type="entry name" value="BACK"/>
    <property type="match status" value="1"/>
</dbReference>
<dbReference type="InterPro" id="IPR011705">
    <property type="entry name" value="BACK"/>
</dbReference>
<dbReference type="PANTHER" id="PTHR45774">
    <property type="entry name" value="BTB/POZ DOMAIN-CONTAINING"/>
    <property type="match status" value="1"/>
</dbReference>